<reference evidence="1" key="1">
    <citation type="submission" date="2020-11" db="EMBL/GenBank/DDBJ databases">
        <authorList>
            <consortium name="DOE Joint Genome Institute"/>
            <person name="Ahrendt S."/>
            <person name="Riley R."/>
            <person name="Andreopoulos W."/>
            <person name="LaButti K."/>
            <person name="Pangilinan J."/>
            <person name="Ruiz-duenas F.J."/>
            <person name="Barrasa J.M."/>
            <person name="Sanchez-Garcia M."/>
            <person name="Camarero S."/>
            <person name="Miyauchi S."/>
            <person name="Serrano A."/>
            <person name="Linde D."/>
            <person name="Babiker R."/>
            <person name="Drula E."/>
            <person name="Ayuso-Fernandez I."/>
            <person name="Pacheco R."/>
            <person name="Padilla G."/>
            <person name="Ferreira P."/>
            <person name="Barriuso J."/>
            <person name="Kellner H."/>
            <person name="Castanera R."/>
            <person name="Alfaro M."/>
            <person name="Ramirez L."/>
            <person name="Pisabarro A.G."/>
            <person name="Kuo A."/>
            <person name="Tritt A."/>
            <person name="Lipzen A."/>
            <person name="He G."/>
            <person name="Yan M."/>
            <person name="Ng V."/>
            <person name="Cullen D."/>
            <person name="Martin F."/>
            <person name="Rosso M.-N."/>
            <person name="Henrissat B."/>
            <person name="Hibbett D."/>
            <person name="Martinez A.T."/>
            <person name="Grigoriev I.V."/>
        </authorList>
    </citation>
    <scope>NUCLEOTIDE SEQUENCE</scope>
    <source>
        <strain evidence="1">AH 44721</strain>
    </source>
</reference>
<keyword evidence="2" id="KW-1185">Reference proteome</keyword>
<protein>
    <submittedName>
        <fullName evidence="1">Uncharacterized protein</fullName>
    </submittedName>
</protein>
<gene>
    <name evidence="1" type="ORF">CPB84DRAFT_1965260</name>
</gene>
<dbReference type="InterPro" id="IPR032675">
    <property type="entry name" value="LRR_dom_sf"/>
</dbReference>
<sequence>MSSALTDLPHTPPIDVASEASVTPYPALPAELEREIFEITASDFPGSIANLILVARRVQQWMEPLLYAVLIFSPAYSRPPLYDSFTINLPLFEKATQHAKHVLIQGVLAPQAVEVLQHCTNVLNLSLWSLTGLYKPLKPIIAALPIRRLCVNIRELFRKSDENAIDLDFRGLEPATLANLTHLDIILVSREFCRWEIWQGLADLPNLTHLAIDYSTPELVDAIFKECHHLQILILYFTDDLDVFDATEHRNSRHLEIGVMSDPRVVQMKETIDSIKGWEKDVQRQDDFWTRAEKVREMRRLRQQGPPASTS</sequence>
<comment type="caution">
    <text evidence="1">The sequence shown here is derived from an EMBL/GenBank/DDBJ whole genome shotgun (WGS) entry which is preliminary data.</text>
</comment>
<evidence type="ECO:0000313" key="1">
    <source>
        <dbReference type="EMBL" id="KAF8883071.1"/>
    </source>
</evidence>
<accession>A0A9P5THW9</accession>
<dbReference type="Proteomes" id="UP000724874">
    <property type="component" value="Unassembled WGS sequence"/>
</dbReference>
<dbReference type="AlphaFoldDB" id="A0A9P5THW9"/>
<dbReference type="Gene3D" id="3.80.10.10">
    <property type="entry name" value="Ribonuclease Inhibitor"/>
    <property type="match status" value="1"/>
</dbReference>
<organism evidence="1 2">
    <name type="scientific">Gymnopilus junonius</name>
    <name type="common">Spectacular rustgill mushroom</name>
    <name type="synonym">Gymnopilus spectabilis subsp. junonius</name>
    <dbReference type="NCBI Taxonomy" id="109634"/>
    <lineage>
        <taxon>Eukaryota</taxon>
        <taxon>Fungi</taxon>
        <taxon>Dikarya</taxon>
        <taxon>Basidiomycota</taxon>
        <taxon>Agaricomycotina</taxon>
        <taxon>Agaricomycetes</taxon>
        <taxon>Agaricomycetidae</taxon>
        <taxon>Agaricales</taxon>
        <taxon>Agaricineae</taxon>
        <taxon>Hymenogastraceae</taxon>
        <taxon>Gymnopilus</taxon>
    </lineage>
</organism>
<dbReference type="OrthoDB" id="3061721at2759"/>
<evidence type="ECO:0000313" key="2">
    <source>
        <dbReference type="Proteomes" id="UP000724874"/>
    </source>
</evidence>
<dbReference type="EMBL" id="JADNYJ010000118">
    <property type="protein sequence ID" value="KAF8883071.1"/>
    <property type="molecule type" value="Genomic_DNA"/>
</dbReference>
<name>A0A9P5THW9_GYMJU</name>
<proteinExistence type="predicted"/>